<feature type="domain" description="Phytochrome chromophore attachment site" evidence="13">
    <location>
        <begin position="148"/>
        <end position="307"/>
    </location>
</feature>
<dbReference type="Pfam" id="PF08446">
    <property type="entry name" value="PAS_2"/>
    <property type="match status" value="1"/>
</dbReference>
<keyword evidence="5" id="KW-0600">Photoreceptor protein</keyword>
<evidence type="ECO:0000259" key="15">
    <source>
        <dbReference type="PROSITE" id="PS50112"/>
    </source>
</evidence>
<feature type="domain" description="Histidine kinase" evidence="14">
    <location>
        <begin position="532"/>
        <end position="752"/>
    </location>
</feature>
<evidence type="ECO:0000256" key="7">
    <source>
        <dbReference type="ARBA" id="ARBA00022606"/>
    </source>
</evidence>
<evidence type="ECO:0000256" key="1">
    <source>
        <dbReference type="ARBA" id="ARBA00000085"/>
    </source>
</evidence>
<dbReference type="SUPFAM" id="SSF47384">
    <property type="entry name" value="Homodimeric domain of signal transducing histidine kinase"/>
    <property type="match status" value="1"/>
</dbReference>
<sequence length="765" mass="85567">MYDPSFPVDLTTCDREPIHIPGSIQPHGALMVLSEPDLTIIQVSANTPALLGHMPQELLGQSFSLLMGPEALANFRESLANEQIESTALYLLTLALGREGRMFDLIAHRMQGMLIVELEPSTQSDQSVILRVYRMVRSAVTACQRAPTLRAFAQSLAGAVRKLTCFDRVMVYQFQADGCGVVIAEEKDEAFESYLDLHYPASDIPRQARALYLRNWLRLIPDVTYQPVPMLAISPDHPSIPLDMSYAALRSVSPIHIEYLINMGAKASMSISLIKNGQLWGLVACHHHTGPHDLPYDIRAACEFLGHVVSLQIGDKEAAEEAADTIAFQGIQAALVQQMSVANDVVAGLTQFHPNLTNFIDAGGVAVCLEGQHVLMGTTPPEAVVRELIEWLGQEVRDSIFATHSLPQHYPPITPFTAIASGLLAVRLDRTRPNYLLWFRPEVIQTVRWGGNPTKPAEVQEGSAVLTPRRSFEVWKERVIQTAIPWRSCEVAAARDLRRAIIDLVLYKVEELSRLNEELTRSNIELDSFAYVASHDLKEPLRGLHNYAHFLIEDYGDKLDADGKEKLMTLVRLTQRMEALIDSLLHYSRVGRAELTWVEVDLHAELHDVINLLAPRLQESGVEIRVPHPLPRVRADQARVREVFSNLIANAIKYNDKEQKWVEIGSSCLESEENGPHYLFYVRDNGIGIPEEHQEAIFRIFKRLHGRDEYGGGVGAGLTIAKKIVERHGGSIWVTSHVGAGTTFWFTLSRIDTQHIPGRTSMEYL</sequence>
<dbReference type="GO" id="GO:0009881">
    <property type="term" value="F:photoreceptor activity"/>
    <property type="evidence" value="ECO:0007669"/>
    <property type="project" value="UniProtKB-KW"/>
</dbReference>
<dbReference type="FunFam" id="3.30.565.10:FF:000006">
    <property type="entry name" value="Sensor histidine kinase WalK"/>
    <property type="match status" value="1"/>
</dbReference>
<evidence type="ECO:0000256" key="5">
    <source>
        <dbReference type="ARBA" id="ARBA00022543"/>
    </source>
</evidence>
<dbReference type="SUPFAM" id="SSF55785">
    <property type="entry name" value="PYP-like sensor domain (PAS domain)"/>
    <property type="match status" value="1"/>
</dbReference>
<evidence type="ECO:0000313" key="16">
    <source>
        <dbReference type="EMBL" id="EFO81131.1"/>
    </source>
</evidence>
<dbReference type="InterPro" id="IPR001294">
    <property type="entry name" value="Phytochrome"/>
</dbReference>
<dbReference type="InterPro" id="IPR013654">
    <property type="entry name" value="PAS_2"/>
</dbReference>
<dbReference type="Pfam" id="PF01590">
    <property type="entry name" value="GAF"/>
    <property type="match status" value="1"/>
</dbReference>
<dbReference type="EC" id="2.7.13.3" evidence="4"/>
<dbReference type="GO" id="GO:0000156">
    <property type="term" value="F:phosphorelay response regulator activity"/>
    <property type="evidence" value="ECO:0007669"/>
    <property type="project" value="TreeGrafter"/>
</dbReference>
<keyword evidence="10" id="KW-0157">Chromophore</keyword>
<dbReference type="CDD" id="cd00082">
    <property type="entry name" value="HisKA"/>
    <property type="match status" value="1"/>
</dbReference>
<dbReference type="SUPFAM" id="SSF55781">
    <property type="entry name" value="GAF domain-like"/>
    <property type="match status" value="2"/>
</dbReference>
<dbReference type="Pfam" id="PF00360">
    <property type="entry name" value="PHY"/>
    <property type="match status" value="1"/>
</dbReference>
<dbReference type="STRING" id="765420.OSCT_0987"/>
<evidence type="ECO:0000256" key="11">
    <source>
        <dbReference type="ARBA" id="ARBA00023136"/>
    </source>
</evidence>
<dbReference type="InterPro" id="IPR005467">
    <property type="entry name" value="His_kinase_dom"/>
</dbReference>
<accession>E1ICD6</accession>
<dbReference type="PANTHER" id="PTHR42878">
    <property type="entry name" value="TWO-COMPONENT HISTIDINE KINASE"/>
    <property type="match status" value="1"/>
</dbReference>
<dbReference type="InterPro" id="IPR035965">
    <property type="entry name" value="PAS-like_dom_sf"/>
</dbReference>
<dbReference type="GO" id="GO:0030295">
    <property type="term" value="F:protein kinase activator activity"/>
    <property type="evidence" value="ECO:0007669"/>
    <property type="project" value="TreeGrafter"/>
</dbReference>
<keyword evidence="11" id="KW-0472">Membrane</keyword>
<evidence type="ECO:0000259" key="14">
    <source>
        <dbReference type="PROSITE" id="PS50109"/>
    </source>
</evidence>
<evidence type="ECO:0000256" key="2">
    <source>
        <dbReference type="ARBA" id="ARBA00006402"/>
    </source>
</evidence>
<keyword evidence="9 16" id="KW-0418">Kinase</keyword>
<dbReference type="Gene3D" id="3.30.565.10">
    <property type="entry name" value="Histidine kinase-like ATPase, C-terminal domain"/>
    <property type="match status" value="1"/>
</dbReference>
<keyword evidence="8" id="KW-0808">Transferase</keyword>
<dbReference type="InterPro" id="IPR013515">
    <property type="entry name" value="Phytochrome_cen-reg"/>
</dbReference>
<dbReference type="InterPro" id="IPR003594">
    <property type="entry name" value="HATPase_dom"/>
</dbReference>
<keyword evidence="12" id="KW-0675">Receptor</keyword>
<keyword evidence="17" id="KW-1185">Reference proteome</keyword>
<dbReference type="InterPro" id="IPR050351">
    <property type="entry name" value="BphY/WalK/GraS-like"/>
</dbReference>
<evidence type="ECO:0000256" key="6">
    <source>
        <dbReference type="ARBA" id="ARBA00022553"/>
    </source>
</evidence>
<dbReference type="Gene3D" id="3.30.450.40">
    <property type="match status" value="1"/>
</dbReference>
<dbReference type="InterPro" id="IPR036097">
    <property type="entry name" value="HisK_dim/P_sf"/>
</dbReference>
<dbReference type="GO" id="GO:0007234">
    <property type="term" value="P:osmosensory signaling via phosphorelay pathway"/>
    <property type="evidence" value="ECO:0007669"/>
    <property type="project" value="TreeGrafter"/>
</dbReference>
<dbReference type="Proteomes" id="UP000054010">
    <property type="component" value="Unassembled WGS sequence"/>
</dbReference>
<evidence type="ECO:0000313" key="17">
    <source>
        <dbReference type="Proteomes" id="UP000054010"/>
    </source>
</evidence>
<organism evidence="16 17">
    <name type="scientific">Oscillochloris trichoides DG-6</name>
    <dbReference type="NCBI Taxonomy" id="765420"/>
    <lineage>
        <taxon>Bacteria</taxon>
        <taxon>Bacillati</taxon>
        <taxon>Chloroflexota</taxon>
        <taxon>Chloroflexia</taxon>
        <taxon>Chloroflexales</taxon>
        <taxon>Chloroflexineae</taxon>
        <taxon>Oscillochloridaceae</taxon>
        <taxon>Oscillochloris</taxon>
    </lineage>
</organism>
<gene>
    <name evidence="16" type="ORF">OSCT_0987</name>
</gene>
<dbReference type="Gene3D" id="1.10.287.130">
    <property type="match status" value="1"/>
</dbReference>
<dbReference type="PANTHER" id="PTHR42878:SF15">
    <property type="entry name" value="BACTERIOPHYTOCHROME"/>
    <property type="match status" value="1"/>
</dbReference>
<dbReference type="InterPro" id="IPR003018">
    <property type="entry name" value="GAF"/>
</dbReference>
<dbReference type="EMBL" id="ADVR01000024">
    <property type="protein sequence ID" value="EFO81131.1"/>
    <property type="molecule type" value="Genomic_DNA"/>
</dbReference>
<evidence type="ECO:0000256" key="10">
    <source>
        <dbReference type="ARBA" id="ARBA00022991"/>
    </source>
</evidence>
<comment type="similarity">
    <text evidence="2">In the N-terminal section; belongs to the phytochrome family.</text>
</comment>
<dbReference type="SMART" id="SM00387">
    <property type="entry name" value="HATPase_c"/>
    <property type="match status" value="1"/>
</dbReference>
<dbReference type="SMART" id="SM00065">
    <property type="entry name" value="GAF"/>
    <property type="match status" value="1"/>
</dbReference>
<evidence type="ECO:0000256" key="4">
    <source>
        <dbReference type="ARBA" id="ARBA00012438"/>
    </source>
</evidence>
<dbReference type="Gene3D" id="3.30.450.270">
    <property type="match status" value="1"/>
</dbReference>
<keyword evidence="6" id="KW-0597">Phosphoprotein</keyword>
<dbReference type="InterPro" id="IPR016132">
    <property type="entry name" value="Phyto_chromo_attachment"/>
</dbReference>
<evidence type="ECO:0000256" key="3">
    <source>
        <dbReference type="ARBA" id="ARBA00011738"/>
    </source>
</evidence>
<dbReference type="Gene3D" id="3.30.450.20">
    <property type="entry name" value="PAS domain"/>
    <property type="match status" value="1"/>
</dbReference>
<dbReference type="GO" id="GO:0009584">
    <property type="term" value="P:detection of visible light"/>
    <property type="evidence" value="ECO:0007669"/>
    <property type="project" value="InterPro"/>
</dbReference>
<dbReference type="HOGENOM" id="CLU_000445_50_1_0"/>
<evidence type="ECO:0000259" key="13">
    <source>
        <dbReference type="PROSITE" id="PS50046"/>
    </source>
</evidence>
<dbReference type="InterPro" id="IPR003661">
    <property type="entry name" value="HisK_dim/P_dom"/>
</dbReference>
<name>E1ICD6_9CHLR</name>
<dbReference type="Pfam" id="PF00512">
    <property type="entry name" value="HisKA"/>
    <property type="match status" value="1"/>
</dbReference>
<dbReference type="InterPro" id="IPR043150">
    <property type="entry name" value="Phytochrome_PHY_sf"/>
</dbReference>
<keyword evidence="7" id="KW-0716">Sensory transduction</keyword>
<dbReference type="GO" id="GO:0006355">
    <property type="term" value="P:regulation of DNA-templated transcription"/>
    <property type="evidence" value="ECO:0007669"/>
    <property type="project" value="InterPro"/>
</dbReference>
<dbReference type="AlphaFoldDB" id="E1ICD6"/>
<protein>
    <recommendedName>
        <fullName evidence="4">histidine kinase</fullName>
        <ecNumber evidence="4">2.7.13.3</ecNumber>
    </recommendedName>
</protein>
<dbReference type="InterPro" id="IPR000014">
    <property type="entry name" value="PAS"/>
</dbReference>
<dbReference type="PRINTS" id="PR01033">
    <property type="entry name" value="PHYTOCHROME"/>
</dbReference>
<evidence type="ECO:0000256" key="9">
    <source>
        <dbReference type="ARBA" id="ARBA00022777"/>
    </source>
</evidence>
<dbReference type="CDD" id="cd00130">
    <property type="entry name" value="PAS"/>
    <property type="match status" value="1"/>
</dbReference>
<comment type="subunit">
    <text evidence="3">Homodimer.</text>
</comment>
<dbReference type="InterPro" id="IPR029016">
    <property type="entry name" value="GAF-like_dom_sf"/>
</dbReference>
<dbReference type="PROSITE" id="PS50112">
    <property type="entry name" value="PAS"/>
    <property type="match status" value="1"/>
</dbReference>
<dbReference type="GO" id="GO:0016020">
    <property type="term" value="C:membrane"/>
    <property type="evidence" value="ECO:0007669"/>
    <property type="project" value="UniProtKB-SubCell"/>
</dbReference>
<dbReference type="eggNOG" id="COG4251">
    <property type="taxonomic scope" value="Bacteria"/>
</dbReference>
<dbReference type="PROSITE" id="PS50109">
    <property type="entry name" value="HIS_KIN"/>
    <property type="match status" value="1"/>
</dbReference>
<evidence type="ECO:0000256" key="8">
    <source>
        <dbReference type="ARBA" id="ARBA00022679"/>
    </source>
</evidence>
<comment type="caution">
    <text evidence="16">The sequence shown here is derived from an EMBL/GenBank/DDBJ whole genome shotgun (WGS) entry which is preliminary data.</text>
</comment>
<proteinExistence type="inferred from homology"/>
<dbReference type="GO" id="GO:0000155">
    <property type="term" value="F:phosphorelay sensor kinase activity"/>
    <property type="evidence" value="ECO:0007669"/>
    <property type="project" value="InterPro"/>
</dbReference>
<feature type="domain" description="PAS" evidence="15">
    <location>
        <begin position="31"/>
        <end position="87"/>
    </location>
</feature>
<dbReference type="SMART" id="SM00388">
    <property type="entry name" value="HisKA"/>
    <property type="match status" value="1"/>
</dbReference>
<dbReference type="Pfam" id="PF02518">
    <property type="entry name" value="HATPase_c"/>
    <property type="match status" value="1"/>
</dbReference>
<dbReference type="SUPFAM" id="SSF55874">
    <property type="entry name" value="ATPase domain of HSP90 chaperone/DNA topoisomerase II/histidine kinase"/>
    <property type="match status" value="1"/>
</dbReference>
<dbReference type="PROSITE" id="PS50046">
    <property type="entry name" value="PHYTOCHROME_2"/>
    <property type="match status" value="1"/>
</dbReference>
<comment type="catalytic activity">
    <reaction evidence="1">
        <text>ATP + protein L-histidine = ADP + protein N-phospho-L-histidine.</text>
        <dbReference type="EC" id="2.7.13.3"/>
    </reaction>
</comment>
<evidence type="ECO:0000256" key="12">
    <source>
        <dbReference type="ARBA" id="ARBA00023170"/>
    </source>
</evidence>
<reference evidence="16 17" key="1">
    <citation type="journal article" date="2011" name="J. Bacteriol.">
        <title>Draft genome sequence of the anoxygenic filamentous phototrophic bacterium Oscillochloris trichoides subsp. DG-6.</title>
        <authorList>
            <person name="Kuznetsov B.B."/>
            <person name="Ivanovsky R.N."/>
            <person name="Keppen O.I."/>
            <person name="Sukhacheva M.V."/>
            <person name="Bumazhkin B.K."/>
            <person name="Patutina E.O."/>
            <person name="Beletsky A.V."/>
            <person name="Mardanov A.V."/>
            <person name="Baslerov R.V."/>
            <person name="Panteleeva A.N."/>
            <person name="Kolganova T.V."/>
            <person name="Ravin N.V."/>
            <person name="Skryabin K.G."/>
        </authorList>
    </citation>
    <scope>NUCLEOTIDE SEQUENCE [LARGE SCALE GENOMIC DNA]</scope>
    <source>
        <strain evidence="16 17">DG-6</strain>
    </source>
</reference>
<dbReference type="InterPro" id="IPR036890">
    <property type="entry name" value="HATPase_C_sf"/>
</dbReference>